<dbReference type="RefSeq" id="WP_141148098.1">
    <property type="nucleotide sequence ID" value="NZ_VHLG01000002.1"/>
</dbReference>
<sequence length="161" mass="16270">MSGGVNLHATAVVIGVSGILLVGPSGSGKSRLALSLLAEADALGLFARLIADDQVFIAHSGGRVIASAPPAIAGKIEIYGSGIAVVEHLDAAVMDFCVRPVDVKTAERLPEPELSFTLPGGEMLPLVPLMLQGAGSLARLNALCPGLADGRPARPCIDGNG</sequence>
<dbReference type="InterPro" id="IPR027417">
    <property type="entry name" value="P-loop_NTPase"/>
</dbReference>
<organism evidence="3 4">
    <name type="scientific">Martelella alba</name>
    <dbReference type="NCBI Taxonomy" id="2590451"/>
    <lineage>
        <taxon>Bacteria</taxon>
        <taxon>Pseudomonadati</taxon>
        <taxon>Pseudomonadota</taxon>
        <taxon>Alphaproteobacteria</taxon>
        <taxon>Hyphomicrobiales</taxon>
        <taxon>Aurantimonadaceae</taxon>
        <taxon>Martelella</taxon>
    </lineage>
</organism>
<keyword evidence="3" id="KW-0808">Transferase</keyword>
<keyword evidence="1" id="KW-0472">Membrane</keyword>
<dbReference type="InterPro" id="IPR011104">
    <property type="entry name" value="Hpr_kin/Pase_C"/>
</dbReference>
<keyword evidence="3" id="KW-0418">Kinase</keyword>
<comment type="caution">
    <text evidence="3">The sequence shown here is derived from an EMBL/GenBank/DDBJ whole genome shotgun (WGS) entry which is preliminary data.</text>
</comment>
<evidence type="ECO:0000256" key="1">
    <source>
        <dbReference type="SAM" id="Phobius"/>
    </source>
</evidence>
<dbReference type="Gene3D" id="3.40.50.300">
    <property type="entry name" value="P-loop containing nucleotide triphosphate hydrolases"/>
    <property type="match status" value="1"/>
</dbReference>
<dbReference type="OrthoDB" id="8326226at2"/>
<evidence type="ECO:0000313" key="3">
    <source>
        <dbReference type="EMBL" id="TPW32590.1"/>
    </source>
</evidence>
<dbReference type="CDD" id="cd01918">
    <property type="entry name" value="HprK_C"/>
    <property type="match status" value="1"/>
</dbReference>
<feature type="domain" description="HPr kinase/phosphorylase C-terminal" evidence="2">
    <location>
        <begin position="5"/>
        <end position="88"/>
    </location>
</feature>
<evidence type="ECO:0000259" key="2">
    <source>
        <dbReference type="Pfam" id="PF07475"/>
    </source>
</evidence>
<keyword evidence="4" id="KW-1185">Reference proteome</keyword>
<dbReference type="EMBL" id="VHLG01000002">
    <property type="protein sequence ID" value="TPW32590.1"/>
    <property type="molecule type" value="Genomic_DNA"/>
</dbReference>
<gene>
    <name evidence="3" type="ORF">FJU08_06260</name>
</gene>
<name>A0A506UEY9_9HYPH</name>
<dbReference type="Pfam" id="PF07475">
    <property type="entry name" value="Hpr_kinase_C"/>
    <property type="match status" value="1"/>
</dbReference>
<accession>A0A506UEY9</accession>
<keyword evidence="1" id="KW-1133">Transmembrane helix</keyword>
<dbReference type="GO" id="GO:0000155">
    <property type="term" value="F:phosphorelay sensor kinase activity"/>
    <property type="evidence" value="ECO:0007669"/>
    <property type="project" value="InterPro"/>
</dbReference>
<keyword evidence="1" id="KW-0812">Transmembrane</keyword>
<dbReference type="Proteomes" id="UP000318801">
    <property type="component" value="Unassembled WGS sequence"/>
</dbReference>
<proteinExistence type="predicted"/>
<reference evidence="3 4" key="1">
    <citation type="submission" date="2019-06" db="EMBL/GenBank/DDBJ databases">
        <authorList>
            <person name="Li M."/>
        </authorList>
    </citation>
    <scope>NUCLEOTIDE SEQUENCE [LARGE SCALE GENOMIC DNA]</scope>
    <source>
        <strain evidence="3 4">BGMRC2036</strain>
    </source>
</reference>
<dbReference type="AlphaFoldDB" id="A0A506UEY9"/>
<evidence type="ECO:0000313" key="4">
    <source>
        <dbReference type="Proteomes" id="UP000318801"/>
    </source>
</evidence>
<feature type="transmembrane region" description="Helical" evidence="1">
    <location>
        <begin position="6"/>
        <end position="23"/>
    </location>
</feature>
<protein>
    <submittedName>
        <fullName evidence="3">HPr kinase/phosphorylase</fullName>
    </submittedName>
</protein>
<dbReference type="SUPFAM" id="SSF53795">
    <property type="entry name" value="PEP carboxykinase-like"/>
    <property type="match status" value="1"/>
</dbReference>
<dbReference type="GO" id="GO:0006109">
    <property type="term" value="P:regulation of carbohydrate metabolic process"/>
    <property type="evidence" value="ECO:0007669"/>
    <property type="project" value="InterPro"/>
</dbReference>
<dbReference type="GO" id="GO:0005524">
    <property type="term" value="F:ATP binding"/>
    <property type="evidence" value="ECO:0007669"/>
    <property type="project" value="InterPro"/>
</dbReference>